<dbReference type="GeneID" id="20328603"/>
<accession>A0A075AA06</accession>
<feature type="non-terminal residue" evidence="1">
    <location>
        <position position="104"/>
    </location>
</feature>
<organism evidence="1 2">
    <name type="scientific">Opisthorchis viverrini</name>
    <name type="common">Southeast Asian liver fluke</name>
    <dbReference type="NCBI Taxonomy" id="6198"/>
    <lineage>
        <taxon>Eukaryota</taxon>
        <taxon>Metazoa</taxon>
        <taxon>Spiralia</taxon>
        <taxon>Lophotrochozoa</taxon>
        <taxon>Platyhelminthes</taxon>
        <taxon>Trematoda</taxon>
        <taxon>Digenea</taxon>
        <taxon>Opisthorchiida</taxon>
        <taxon>Opisthorchiata</taxon>
        <taxon>Opisthorchiidae</taxon>
        <taxon>Opisthorchis</taxon>
    </lineage>
</organism>
<gene>
    <name evidence="1" type="ORF">T265_14437</name>
</gene>
<dbReference type="Proteomes" id="UP000054324">
    <property type="component" value="Unassembled WGS sequence"/>
</dbReference>
<evidence type="ECO:0000313" key="1">
    <source>
        <dbReference type="EMBL" id="KER24384.1"/>
    </source>
</evidence>
<dbReference type="RefSeq" id="XP_009171884.1">
    <property type="nucleotide sequence ID" value="XM_009173620.1"/>
</dbReference>
<name>A0A075AA06_OPIVI</name>
<dbReference type="AlphaFoldDB" id="A0A075AA06"/>
<dbReference type="KEGG" id="ovi:T265_14437"/>
<dbReference type="EMBL" id="KL596812">
    <property type="protein sequence ID" value="KER24384.1"/>
    <property type="molecule type" value="Genomic_DNA"/>
</dbReference>
<feature type="non-terminal residue" evidence="1">
    <location>
        <position position="1"/>
    </location>
</feature>
<reference evidence="1 2" key="1">
    <citation type="submission" date="2013-11" db="EMBL/GenBank/DDBJ databases">
        <title>Opisthorchis viverrini - life in the bile duct.</title>
        <authorList>
            <person name="Young N.D."/>
            <person name="Nagarajan N."/>
            <person name="Lin S.J."/>
            <person name="Korhonen P.K."/>
            <person name="Jex A.R."/>
            <person name="Hall R.S."/>
            <person name="Safavi-Hemami H."/>
            <person name="Kaewkong W."/>
            <person name="Bertrand D."/>
            <person name="Gao S."/>
            <person name="Seet Q."/>
            <person name="Wongkham S."/>
            <person name="Teh B.T."/>
            <person name="Wongkham C."/>
            <person name="Intapan P.M."/>
            <person name="Maleewong W."/>
            <person name="Yang X."/>
            <person name="Hu M."/>
            <person name="Wang Z."/>
            <person name="Hofmann A."/>
            <person name="Sternberg P.W."/>
            <person name="Tan P."/>
            <person name="Wang J."/>
            <person name="Gasser R.B."/>
        </authorList>
    </citation>
    <scope>NUCLEOTIDE SEQUENCE [LARGE SCALE GENOMIC DNA]</scope>
</reference>
<dbReference type="CTD" id="20328603"/>
<keyword evidence="2" id="KW-1185">Reference proteome</keyword>
<evidence type="ECO:0000313" key="2">
    <source>
        <dbReference type="Proteomes" id="UP000054324"/>
    </source>
</evidence>
<sequence>QAVALFRCRAATTPGSTRVQILPGCPNRDRSSRVAVTGFEPRTFQAASSCSTHVKFIFWRWEAISHLMPAWISLQPDKQVSQSPTYWPKNVELKRKNRIKIIQL</sequence>
<proteinExistence type="predicted"/>
<protein>
    <submittedName>
        <fullName evidence="1">Uncharacterized protein</fullName>
    </submittedName>
</protein>